<dbReference type="Pfam" id="PF21761">
    <property type="entry name" value="RedAm-like_C"/>
    <property type="match status" value="1"/>
</dbReference>
<dbReference type="InterPro" id="IPR015815">
    <property type="entry name" value="HIBADH-related"/>
</dbReference>
<sequence length="289" mass="31593">MKNISIIGTGVMGSSIANAYIKAGFHTTIWNRTQSKTKLLVDSGAKLAKTVEDLILAGDIIISALGTYENLLEILDSKKIDWKSKILVNVSSGTVKQARKFGEMANNKKIPYLDSSAMSGVKLVGHKDCLFLFSGDKNDFLKAKPSLEVLGIANYLGADFGLTPIYDTALFTLAWGSLIGFYHASALLQTENQDLEKFAVLATKHTKFITTLFKQHSIEIKNGKYNNDDGNIDIHLSAMEHVQTVSKESNLATDFPSFIINMLSKAQKIGFGDNGIASTVETIKGNYEK</sequence>
<dbReference type="InterPro" id="IPR051265">
    <property type="entry name" value="HIBADH-related_NP60_sf"/>
</dbReference>
<dbReference type="InterPro" id="IPR036291">
    <property type="entry name" value="NAD(P)-bd_dom_sf"/>
</dbReference>
<keyword evidence="5" id="KW-1185">Reference proteome</keyword>
<evidence type="ECO:0000313" key="5">
    <source>
        <dbReference type="Proteomes" id="UP000307244"/>
    </source>
</evidence>
<dbReference type="RefSeq" id="WP_136836065.1">
    <property type="nucleotide sequence ID" value="NZ_SWBQ01000003.1"/>
</dbReference>
<dbReference type="GO" id="GO:0003677">
    <property type="term" value="F:DNA binding"/>
    <property type="evidence" value="ECO:0007669"/>
    <property type="project" value="TreeGrafter"/>
</dbReference>
<dbReference type="GO" id="GO:0016491">
    <property type="term" value="F:oxidoreductase activity"/>
    <property type="evidence" value="ECO:0007669"/>
    <property type="project" value="UniProtKB-KW"/>
</dbReference>
<dbReference type="EMBL" id="SWBQ01000003">
    <property type="protein sequence ID" value="TKC05805.1"/>
    <property type="molecule type" value="Genomic_DNA"/>
</dbReference>
<dbReference type="InterPro" id="IPR006115">
    <property type="entry name" value="6PGDH_NADP-bd"/>
</dbReference>
<dbReference type="GO" id="GO:0000785">
    <property type="term" value="C:chromatin"/>
    <property type="evidence" value="ECO:0007669"/>
    <property type="project" value="TreeGrafter"/>
</dbReference>
<dbReference type="PIRSF" id="PIRSF000103">
    <property type="entry name" value="HIBADH"/>
    <property type="match status" value="1"/>
</dbReference>
<organism evidence="4 5">
    <name type="scientific">Pedobacter frigoris</name>
    <dbReference type="NCBI Taxonomy" id="2571272"/>
    <lineage>
        <taxon>Bacteria</taxon>
        <taxon>Pseudomonadati</taxon>
        <taxon>Bacteroidota</taxon>
        <taxon>Sphingobacteriia</taxon>
        <taxon>Sphingobacteriales</taxon>
        <taxon>Sphingobacteriaceae</taxon>
        <taxon>Pedobacter</taxon>
    </lineage>
</organism>
<evidence type="ECO:0000259" key="2">
    <source>
        <dbReference type="Pfam" id="PF03446"/>
    </source>
</evidence>
<feature type="domain" description="NADPH-dependent reductive aminase-like C-terminal" evidence="3">
    <location>
        <begin position="159"/>
        <end position="284"/>
    </location>
</feature>
<keyword evidence="1" id="KW-0560">Oxidoreductase</keyword>
<dbReference type="InterPro" id="IPR048666">
    <property type="entry name" value="RedAm-like_C"/>
</dbReference>
<comment type="caution">
    <text evidence="4">The sequence shown here is derived from an EMBL/GenBank/DDBJ whole genome shotgun (WGS) entry which is preliminary data.</text>
</comment>
<proteinExistence type="predicted"/>
<dbReference type="Pfam" id="PF03446">
    <property type="entry name" value="NAD_binding_2"/>
    <property type="match status" value="1"/>
</dbReference>
<dbReference type="PANTHER" id="PTHR43580">
    <property type="entry name" value="OXIDOREDUCTASE GLYR1-RELATED"/>
    <property type="match status" value="1"/>
</dbReference>
<name>A0A4U1CGG7_9SPHI</name>
<dbReference type="SUPFAM" id="SSF51735">
    <property type="entry name" value="NAD(P)-binding Rossmann-fold domains"/>
    <property type="match status" value="1"/>
</dbReference>
<evidence type="ECO:0000256" key="1">
    <source>
        <dbReference type="ARBA" id="ARBA00023002"/>
    </source>
</evidence>
<protein>
    <submittedName>
        <fullName evidence="4">NAD(P)-dependent oxidoreductase</fullName>
    </submittedName>
</protein>
<gene>
    <name evidence="4" type="ORF">FA047_10670</name>
</gene>
<accession>A0A4U1CGG7</accession>
<dbReference type="Gene3D" id="3.40.50.720">
    <property type="entry name" value="NAD(P)-binding Rossmann-like Domain"/>
    <property type="match status" value="1"/>
</dbReference>
<dbReference type="OrthoDB" id="9786703at2"/>
<dbReference type="GO" id="GO:0031491">
    <property type="term" value="F:nucleosome binding"/>
    <property type="evidence" value="ECO:0007669"/>
    <property type="project" value="TreeGrafter"/>
</dbReference>
<dbReference type="PANTHER" id="PTHR43580:SF2">
    <property type="entry name" value="CYTOKINE-LIKE NUCLEAR FACTOR N-PAC"/>
    <property type="match status" value="1"/>
</dbReference>
<dbReference type="Proteomes" id="UP000307244">
    <property type="component" value="Unassembled WGS sequence"/>
</dbReference>
<dbReference type="InterPro" id="IPR013328">
    <property type="entry name" value="6PGD_dom2"/>
</dbReference>
<reference evidence="4 5" key="1">
    <citation type="submission" date="2019-04" db="EMBL/GenBank/DDBJ databases">
        <title>Pedobacter sp. RP-3-15 sp. nov., isolated from Arctic soil.</title>
        <authorList>
            <person name="Dahal R.H."/>
            <person name="Kim D.-U."/>
        </authorList>
    </citation>
    <scope>NUCLEOTIDE SEQUENCE [LARGE SCALE GENOMIC DNA]</scope>
    <source>
        <strain evidence="4 5">RP-3-15</strain>
    </source>
</reference>
<dbReference type="AlphaFoldDB" id="A0A4U1CGG7"/>
<dbReference type="GO" id="GO:0140673">
    <property type="term" value="P:transcription elongation-coupled chromatin remodeling"/>
    <property type="evidence" value="ECO:0007669"/>
    <property type="project" value="TreeGrafter"/>
</dbReference>
<evidence type="ECO:0000313" key="4">
    <source>
        <dbReference type="EMBL" id="TKC05805.1"/>
    </source>
</evidence>
<evidence type="ECO:0000259" key="3">
    <source>
        <dbReference type="Pfam" id="PF21761"/>
    </source>
</evidence>
<dbReference type="Gene3D" id="1.10.1040.10">
    <property type="entry name" value="N-(1-d-carboxylethyl)-l-norvaline Dehydrogenase, domain 2"/>
    <property type="match status" value="1"/>
</dbReference>
<dbReference type="GO" id="GO:0050661">
    <property type="term" value="F:NADP binding"/>
    <property type="evidence" value="ECO:0007669"/>
    <property type="project" value="InterPro"/>
</dbReference>
<feature type="domain" description="6-phosphogluconate dehydrogenase NADP-binding" evidence="2">
    <location>
        <begin position="3"/>
        <end position="151"/>
    </location>
</feature>